<reference evidence="1" key="1">
    <citation type="submission" date="2024-05" db="EMBL/GenBank/DDBJ databases">
        <title>30 novel species of actinomycetes from the DSMZ collection.</title>
        <authorList>
            <person name="Nouioui I."/>
        </authorList>
    </citation>
    <scope>NUCLEOTIDE SEQUENCE</scope>
    <source>
        <strain evidence="1">DSM 3412</strain>
    </source>
</reference>
<dbReference type="RefSeq" id="WP_033527581.1">
    <property type="nucleotide sequence ID" value="NZ_JAVRFJ010000047.1"/>
</dbReference>
<comment type="caution">
    <text evidence="1">The sequence shown here is derived from an EMBL/GenBank/DDBJ whole genome shotgun (WGS) entry which is preliminary data.</text>
</comment>
<protein>
    <submittedName>
        <fullName evidence="1">DUF1697 domain-containing protein</fullName>
    </submittedName>
</protein>
<dbReference type="PIRSF" id="PIRSF008502">
    <property type="entry name" value="UCP008502"/>
    <property type="match status" value="1"/>
</dbReference>
<dbReference type="EMBL" id="JAVRFJ010000047">
    <property type="protein sequence ID" value="MDT0573166.1"/>
    <property type="molecule type" value="Genomic_DNA"/>
</dbReference>
<dbReference type="InterPro" id="IPR012545">
    <property type="entry name" value="DUF1697"/>
</dbReference>
<keyword evidence="2" id="KW-1185">Reference proteome</keyword>
<dbReference type="Pfam" id="PF08002">
    <property type="entry name" value="DUF1697"/>
    <property type="match status" value="1"/>
</dbReference>
<evidence type="ECO:0000313" key="2">
    <source>
        <dbReference type="Proteomes" id="UP001180737"/>
    </source>
</evidence>
<dbReference type="SUPFAM" id="SSF160379">
    <property type="entry name" value="SP0830-like"/>
    <property type="match status" value="1"/>
</dbReference>
<dbReference type="Gene3D" id="3.30.70.1280">
    <property type="entry name" value="SP0830-like domains"/>
    <property type="match status" value="1"/>
</dbReference>
<dbReference type="PANTHER" id="PTHR36439">
    <property type="entry name" value="BLL4334 PROTEIN"/>
    <property type="match status" value="1"/>
</dbReference>
<organism evidence="1 2">
    <name type="scientific">Streptomyces gottesmaniae</name>
    <dbReference type="NCBI Taxonomy" id="3075518"/>
    <lineage>
        <taxon>Bacteria</taxon>
        <taxon>Bacillati</taxon>
        <taxon>Actinomycetota</taxon>
        <taxon>Actinomycetes</taxon>
        <taxon>Kitasatosporales</taxon>
        <taxon>Streptomycetaceae</taxon>
        <taxon>Streptomyces</taxon>
    </lineage>
</organism>
<dbReference type="Proteomes" id="UP001180737">
    <property type="component" value="Unassembled WGS sequence"/>
</dbReference>
<sequence>MTTYAALLRGINVGGSKKVPMADLRTLLTGLGHDGVATYLQSGNAVFTSDHGDENSLAAEITAAIGKRFGFTVDVLVRDHAYLEGVREACPFPAAELEGRQLHVTYLSETVDATRFEGIDAPAFLPEEFRIGDRALYLYAPDGLGRSKLAEALSKPRLLKGLTATTRNWNTVVKLAELTRAG</sequence>
<name>A0ABU2Z9W9_9ACTN</name>
<evidence type="ECO:0000313" key="1">
    <source>
        <dbReference type="EMBL" id="MDT0573166.1"/>
    </source>
</evidence>
<proteinExistence type="predicted"/>
<dbReference type="PANTHER" id="PTHR36439:SF1">
    <property type="entry name" value="DUF1697 DOMAIN-CONTAINING PROTEIN"/>
    <property type="match status" value="1"/>
</dbReference>
<gene>
    <name evidence="1" type="ORF">RM704_37900</name>
</gene>
<accession>A0ABU2Z9W9</accession>